<evidence type="ECO:0000313" key="2">
    <source>
        <dbReference type="Proteomes" id="UP001358586"/>
    </source>
</evidence>
<proteinExistence type="predicted"/>
<keyword evidence="2" id="KW-1185">Reference proteome</keyword>
<dbReference type="EMBL" id="JARKNE010000001">
    <property type="protein sequence ID" value="KAK5846154.1"/>
    <property type="molecule type" value="Genomic_DNA"/>
</dbReference>
<accession>A0ABR0R4R6</accession>
<reference evidence="1 2" key="1">
    <citation type="submission" date="2023-03" db="EMBL/GenBank/DDBJ databases">
        <title>WGS of Gossypium arboreum.</title>
        <authorList>
            <person name="Yu D."/>
        </authorList>
    </citation>
    <scope>NUCLEOTIDE SEQUENCE [LARGE SCALE GENOMIC DNA]</scope>
    <source>
        <tissue evidence="1">Leaf</tissue>
    </source>
</reference>
<dbReference type="Proteomes" id="UP001358586">
    <property type="component" value="Chromosome 1"/>
</dbReference>
<comment type="caution">
    <text evidence="1">The sequence shown here is derived from an EMBL/GenBank/DDBJ whole genome shotgun (WGS) entry which is preliminary data.</text>
</comment>
<organism evidence="1 2">
    <name type="scientific">Gossypium arboreum</name>
    <name type="common">Tree cotton</name>
    <name type="synonym">Gossypium nanking</name>
    <dbReference type="NCBI Taxonomy" id="29729"/>
    <lineage>
        <taxon>Eukaryota</taxon>
        <taxon>Viridiplantae</taxon>
        <taxon>Streptophyta</taxon>
        <taxon>Embryophyta</taxon>
        <taxon>Tracheophyta</taxon>
        <taxon>Spermatophyta</taxon>
        <taxon>Magnoliopsida</taxon>
        <taxon>eudicotyledons</taxon>
        <taxon>Gunneridae</taxon>
        <taxon>Pentapetalae</taxon>
        <taxon>rosids</taxon>
        <taxon>malvids</taxon>
        <taxon>Malvales</taxon>
        <taxon>Malvaceae</taxon>
        <taxon>Malvoideae</taxon>
        <taxon>Gossypium</taxon>
    </lineage>
</organism>
<evidence type="ECO:0000313" key="1">
    <source>
        <dbReference type="EMBL" id="KAK5846154.1"/>
    </source>
</evidence>
<name>A0ABR0R4R6_GOSAR</name>
<gene>
    <name evidence="1" type="ORF">PVK06_002426</name>
</gene>
<protein>
    <submittedName>
        <fullName evidence="1">Uncharacterized protein</fullName>
    </submittedName>
</protein>
<sequence length="72" mass="7960">MPQSQPQALLCPVTQVQHLTAPRVDSVPTNSFPVNDDLPSSVQQRLAQFGLATDWTIDLVSHTGPVHKKYHD</sequence>